<dbReference type="Proteomes" id="UP001652640">
    <property type="component" value="Chromosome 23"/>
</dbReference>
<feature type="domain" description="GRAM" evidence="2">
    <location>
        <begin position="135"/>
        <end position="237"/>
    </location>
</feature>
<evidence type="ECO:0000313" key="3">
    <source>
        <dbReference type="Proteomes" id="UP001652640"/>
    </source>
</evidence>
<protein>
    <submittedName>
        <fullName evidence="4 5">Postacrosomal sheath WW domain-binding protein isoform X1</fullName>
    </submittedName>
</protein>
<dbReference type="GO" id="GO:0005634">
    <property type="term" value="C:nucleus"/>
    <property type="evidence" value="ECO:0007669"/>
    <property type="project" value="TreeGrafter"/>
</dbReference>
<dbReference type="PANTHER" id="PTHR31606:SF2">
    <property type="entry name" value="POSTACROSOMAL SHEATH WW DOMAIN-BINDING PROTEIN"/>
    <property type="match status" value="1"/>
</dbReference>
<dbReference type="GO" id="GO:0031490">
    <property type="term" value="F:chromatin DNA binding"/>
    <property type="evidence" value="ECO:0007669"/>
    <property type="project" value="TreeGrafter"/>
</dbReference>
<dbReference type="GeneID" id="110127012"/>
<proteinExistence type="predicted"/>
<evidence type="ECO:0000256" key="1">
    <source>
        <dbReference type="SAM" id="MobiDB-lite"/>
    </source>
</evidence>
<reference evidence="4 5" key="2">
    <citation type="submission" date="2025-04" db="UniProtKB">
        <authorList>
            <consortium name="RefSeq"/>
        </authorList>
    </citation>
    <scope>IDENTIFICATION</scope>
    <source>
        <tissue evidence="4 5">Blood</tissue>
    </source>
</reference>
<evidence type="ECO:0000313" key="4">
    <source>
        <dbReference type="RefSeq" id="XP_020732674.1"/>
    </source>
</evidence>
<keyword evidence="3" id="KW-1185">Reference proteome</keyword>
<feature type="region of interest" description="Disordered" evidence="1">
    <location>
        <begin position="291"/>
        <end position="314"/>
    </location>
</feature>
<dbReference type="PANTHER" id="PTHR31606">
    <property type="entry name" value="WW DOMAIN BINDING PROTEIN 2, ISOFORM E"/>
    <property type="match status" value="1"/>
</dbReference>
<feature type="compositionally biased region" description="Low complexity" evidence="1">
    <location>
        <begin position="396"/>
        <end position="405"/>
    </location>
</feature>
<dbReference type="GO" id="GO:0003713">
    <property type="term" value="F:transcription coactivator activity"/>
    <property type="evidence" value="ECO:0007669"/>
    <property type="project" value="InterPro"/>
</dbReference>
<feature type="compositionally biased region" description="Polar residues" evidence="1">
    <location>
        <begin position="420"/>
        <end position="439"/>
    </location>
</feature>
<dbReference type="CDD" id="cd13214">
    <property type="entry name" value="PH-GRAM_WBP2"/>
    <property type="match status" value="1"/>
</dbReference>
<dbReference type="SUPFAM" id="SSF50729">
    <property type="entry name" value="PH domain-like"/>
    <property type="match status" value="1"/>
</dbReference>
<dbReference type="RefSeq" id="XP_020732674.1">
    <property type="nucleotide sequence ID" value="XM_020877015.1"/>
</dbReference>
<dbReference type="Pfam" id="PF02893">
    <property type="entry name" value="GRAM"/>
    <property type="match status" value="1"/>
</dbReference>
<gene>
    <name evidence="4 5" type="primary">WBP2NL</name>
</gene>
<organism evidence="3 5">
    <name type="scientific">Odocoileus virginianus</name>
    <name type="common">White-tailed deer</name>
    <dbReference type="NCBI Taxonomy" id="9874"/>
    <lineage>
        <taxon>Eukaryota</taxon>
        <taxon>Metazoa</taxon>
        <taxon>Chordata</taxon>
        <taxon>Craniata</taxon>
        <taxon>Vertebrata</taxon>
        <taxon>Euteleostomi</taxon>
        <taxon>Mammalia</taxon>
        <taxon>Eutheria</taxon>
        <taxon>Laurasiatheria</taxon>
        <taxon>Artiodactyla</taxon>
        <taxon>Ruminantia</taxon>
        <taxon>Pecora</taxon>
        <taxon>Cervidae</taxon>
        <taxon>Odocoileinae</taxon>
        <taxon>Odocoileus</taxon>
    </lineage>
</organism>
<accession>A0A6J0W8M2</accession>
<dbReference type="OrthoDB" id="1259151at2759"/>
<dbReference type="InterPro" id="IPR004182">
    <property type="entry name" value="GRAM"/>
</dbReference>
<name>A0A6J0W8M2_ODOVR</name>
<dbReference type="KEGG" id="ovr:110127012"/>
<feature type="compositionally biased region" description="Gly residues" evidence="1">
    <location>
        <begin position="358"/>
        <end position="395"/>
    </location>
</feature>
<dbReference type="InterPro" id="IPR044852">
    <property type="entry name" value="WBP2-like"/>
</dbReference>
<feature type="region of interest" description="Disordered" evidence="1">
    <location>
        <begin position="358"/>
        <end position="439"/>
    </location>
</feature>
<dbReference type="RefSeq" id="XP_020732675.1">
    <property type="nucleotide sequence ID" value="XM_020877016.1"/>
</dbReference>
<reference evidence="3" key="1">
    <citation type="journal article" date="2022" name="J. Hered.">
        <title>A De Novo Chromosome-Level Genome Assembly of the White-Tailed Deer, Odocoileus Virginianus.</title>
        <authorList>
            <person name="London E.W."/>
            <person name="Roca A.L."/>
            <person name="Novakofski J.E."/>
            <person name="Mateus-Pinilla N.E."/>
        </authorList>
    </citation>
    <scope>NUCLEOTIDE SEQUENCE [LARGE SCALE GENOMIC DNA]</scope>
</reference>
<sequence>MTGLTFLKRWGPKEDTSGKSDVLSSPITALGFAPLALCGASSACCSPVSSSFCQVQPRVAHFYFPTQYLGSCLTPLLSPLPRLLESCPNSPTVLEHAPLSVQICHPFPLLSPSCEILKHNALLSVLKQCEDVDLCFLQKPVESYLFNGTKKGTLFLTSYRVVFVTSHLVNDPMLSFMMPFGLMGDCTIEQPIFAPNYIKGTIQAAPGGGWEGQAVFKLSFRKGGAIEFAQLMVKAASAAARGIPLGSVNYWFDTSGLYIITVPGAAVCSPQTSCPAYPIVIYGPPPPGYGVQPGEYGTPPERYGAQSGGYGAPPGGYGAPPGGYGAPPGGYGAPPGGYGAPPGGYGAPPGGYGAPPGGYGAPPGGYGAPPGGYGAPPGGYGAPPGGYGAPPGGYGAPPAGYGAPPVGNEALPPAYEAPSAGNTAASHRSVAAQQETSLP</sequence>
<dbReference type="AlphaFoldDB" id="A0A6J0W8M2"/>
<evidence type="ECO:0000259" key="2">
    <source>
        <dbReference type="Pfam" id="PF02893"/>
    </source>
</evidence>
<evidence type="ECO:0000313" key="5">
    <source>
        <dbReference type="RefSeq" id="XP_020732675.1"/>
    </source>
</evidence>